<dbReference type="InterPro" id="IPR050349">
    <property type="entry name" value="WD_LIS1/nudF_dynein_reg"/>
</dbReference>
<sequence length="2909" mass="342222">MILRGGGCGSSTTNNQLIVSAPKLIEQKIPPELVNQIKFHSLKIAQNALTLLDQQSNLMNSFQFFQLNARAIWLLVKNQKYTKQVIDLVLDSLEQLFPAFKSFIQSNLQFALYTSQILTQLAWVIFTFFSTNKDRFLELSKQKEYLNEIDQFSERLEIESDSSRYQNHIEYEIFVLQAIIFITPTNTTEGQDILTQFLGGAFKAVATFSLNDDLIDSLKNGVAYLYQQGIKYCRLKKLELIFSLLTLKFDSMDLLERYGETQQILEQLGKVFSEIIKESNDWEIWFTWIQLLSQLYCFKPILENLTIDKQLYELISIKEYSIPIINNKHVISLKNQNIQSDQISKKLFDSSHILQGQALLQIMIFQGQGLLENFEKQYFAKLQIQKDSQKDEESLMPVTSAKISQLINITQKVQDDLLEFYQVINQDDLTDSSKLKQAEKILKNQQNVLIKLLYEIDNIQSLLKIIEVLIQNLECKDEIQEEYYQIQQLNCQQYLNDKLKYQNNQYQQAFQDTFQENQFVDLIDKLFSNSSNSKEFSKSLEGFKQNQNDQNVVKRLIDSLKKLQFDESKSRILSMDSLLGLNNAIHIVIQQKVSLYWNLELSLILQAQLRLASTEKNFKKDSYMYQQLVNFGNSLIPYGPLHQSFKFLYTHYAQCESNQKFKKTELQFSNKLEKLLKNLLIDSFEQMNQVNQILIKNVFQNINQTENVKFDLEILNMLEINLQDSIQYINQIQSSIKMISDFLQYEKESNIDKKDDIQSLIDQTTLIEIQQIFLLNQMNHFQLQLCLQKLNSYNESFCMVFFNFGNTLKVEDNNFYTLLHEKKQCLEQLVLFFEALVSLNILNKNDQEVASKLKIDIEKKLQQLIDMDITKPGKLNFEINNKIKDEIGIYLDLMNQLDELRQKQDISLKKIKQNKSICNEILLQFENLKTIKKLSEQLPEYSISLKETENYIIELMKQLSKNNLSVKVQYETIQSLLQKRQNYQYQKEIQSQIIFILSQINTKEEESSFVGEQIDNIKEQLMDLLSSNKWRIREVIIYELQQMRCFSLSQQSLILSGGLLVKFQVYETDKRIKVLFENQKGDQSVLISKFWPSQEQQIQNKIKEKLTELNDVAQLLSNENDPIKKNQIKKEYGRLEKEIQGILENVQNIGNQLGITVLFFQDLKQDLLRIENQILQLQEMMENLNKDIKYLKGRSVKDLLEIRMQRVLQQRLIHNSDNVYIQIQTKEKYLEENIEDSETVLFTEDLFGNGEINEFIWKQQKDSLLIHGQAGSGKSTAARKIEEFLWIVYQKNKNQQDYIPLIPIFVSLPQLKDPIYCAIEETLRSDNYRFGERQVQELIEAVELKHYRLIIIMDSYDELKQQYIGLNLNNSNRLSKWRCFSDKNKYPKIITTSRSELFTLNGYCTWFFSESNQIKFYKEVRLLKFTESQIQQYINEYTQLCVKRVIKDFYFAVYQEQNYQEFENFYNDLIKQVGLINMQQEKSQMLNSDNINVLLQKCKQFIPNENLKTMQQMLIEIWSSWQYQNFIKMMKLESVIETPFMLEIVMEVLPYIVKQRQEINFIKENFIKKYIYLSKKDDLIQKQALDEWQSIISNQQFINEFVQEFQISQQEKKIKQYFMNHKKLSIYIQALLQEPLSTYDFYVQFFEHYFKRQINKLRESGEQIDYDSMENELWEFSHRLANEMTFRDLSQVQFQPSGLLFKKNNIDWKDQFFNDDEIGGVYKRLFRKCIPIKQKSGIYSFNHKSLQEFLVAKWFIELLTKINLEVEGKIVNVKKEEQEELLQQNFFQQSWNIDYMQGPIRFIIDKIKFNDDIKQKLMNLIYCSKTNKNLVVGSSNSFYILNLLGQSFIGEDFQEIEIQGISLNNANFFNCDFSKSKFLNVKLSRVNLNQSKIQNVIWKGIQVDELPRIESKMNQIDQIKCIKSKELFIVSDGSQVKQYNLYKLQEENQLKLEFKPLHIVISNNEQLLALMNNNEILLFDIQKNKQLQKLIYGECFSIYKQCITFSPNDQSLILGGSDGADELQIQIGDDNEDFQQNQQDQNIISKGNGKENDKSQKKQKKETQKVTEIIVQSKHFTSLSDEHILSVKCAKVIVFQHYSDTFSIYNQIDKKLETYESRLQRLSCIDINKDSTLIGVGGNGGEINIFKVNQMDSSFNLDGHRDYISQLQFSQDGKQLVSCSWDKTIRLWNIQQKSQISQTTFYLKPKVYSLCLIQDTSLALTGFSDGLIQLWDLESSEFKLDVRKGHNQKITCAIFSQDGKFIISGSFDKTIIIWNTKTGQQEGTNLIKHSQPITALAISKDSTLLCSGSLDGLIYVWDFQNLKYLNEIKHYGSVIESIQVIQYNNEYRILSQTSEQIAQIWINNYQESYLLFDYEEEQKEKRMILGYECKEILNLSKDLQVDIGRSHNIIYYFLRDQKITAIESSYDHLTKLIGTNKGILLIISWNGLSQQRTTNSSNKSIDIIKTINSKYFLTVNEWKFQIWTFQDYLVKYTFSSNNNKTLDVQVFQDFIYCGGEQYLEIWNIHRQAILKKKFELSDSLESIGYNQNLHLLFAGLRNGFIIVYDVTTSFQQKAFQAHEGEIQKIQWLHSKNMLLTTGTDWKFILWSDQYIIIKEVMVQNGIQSFFISQDETYAITQQITDLCLWDLDDLQQIENIIRIQQKSKVLVVFPFQQIFWTDDVQMWVLPIMNKKIKYSYLQIKRSHFPEAIVATDKMILTANYKGDIFFWNFNGEKIKQPFVQDKIQLRSINLSHDNSQVILAFRNLFTILDLNKNDIILTKDIHETTLITASFLSNTEIIVVTESENFQTLIYNINKQQIQLPTIINEHVGSNLGVQVNIVTQTYLTFGNDQAIRYYVKCDKEYSCKYVCSLGQRFECQGAIIQKSEFSSKSKVGLEELFKQKKAILIVQK</sequence>
<dbReference type="CDD" id="cd00200">
    <property type="entry name" value="WD40"/>
    <property type="match status" value="1"/>
</dbReference>
<keyword evidence="4" id="KW-0175">Coiled coil</keyword>
<dbReference type="EMBL" id="CAJJDN010000004">
    <property type="protein sequence ID" value="CAD8049460.1"/>
    <property type="molecule type" value="Genomic_DNA"/>
</dbReference>
<dbReference type="OrthoDB" id="2443807at2759"/>
<evidence type="ECO:0000256" key="1">
    <source>
        <dbReference type="ARBA" id="ARBA00022574"/>
    </source>
</evidence>
<accession>A0A8S1K1Q7</accession>
<proteinExistence type="predicted"/>
<evidence type="ECO:0000259" key="6">
    <source>
        <dbReference type="Pfam" id="PF05729"/>
    </source>
</evidence>
<feature type="repeat" description="WD" evidence="3">
    <location>
        <begin position="2157"/>
        <end position="2198"/>
    </location>
</feature>
<dbReference type="Pfam" id="PF00400">
    <property type="entry name" value="WD40"/>
    <property type="match status" value="3"/>
</dbReference>
<protein>
    <recommendedName>
        <fullName evidence="6">NACHT domain-containing protein</fullName>
    </recommendedName>
</protein>
<evidence type="ECO:0000256" key="4">
    <source>
        <dbReference type="SAM" id="Coils"/>
    </source>
</evidence>
<gene>
    <name evidence="7" type="ORF">PSON_ATCC_30995.1.T0040148</name>
</gene>
<keyword evidence="1 3" id="KW-0853">WD repeat</keyword>
<evidence type="ECO:0000313" key="7">
    <source>
        <dbReference type="EMBL" id="CAD8049460.1"/>
    </source>
</evidence>
<dbReference type="SMART" id="SM00320">
    <property type="entry name" value="WD40"/>
    <property type="match status" value="8"/>
</dbReference>
<dbReference type="Proteomes" id="UP000692954">
    <property type="component" value="Unassembled WGS sequence"/>
</dbReference>
<evidence type="ECO:0000256" key="5">
    <source>
        <dbReference type="SAM" id="MobiDB-lite"/>
    </source>
</evidence>
<dbReference type="InterPro" id="IPR019775">
    <property type="entry name" value="WD40_repeat_CS"/>
</dbReference>
<feature type="repeat" description="WD" evidence="3">
    <location>
        <begin position="2243"/>
        <end position="2284"/>
    </location>
</feature>
<organism evidence="7 8">
    <name type="scientific">Paramecium sonneborni</name>
    <dbReference type="NCBI Taxonomy" id="65129"/>
    <lineage>
        <taxon>Eukaryota</taxon>
        <taxon>Sar</taxon>
        <taxon>Alveolata</taxon>
        <taxon>Ciliophora</taxon>
        <taxon>Intramacronucleata</taxon>
        <taxon>Oligohymenophorea</taxon>
        <taxon>Peniculida</taxon>
        <taxon>Parameciidae</taxon>
        <taxon>Paramecium</taxon>
    </lineage>
</organism>
<feature type="repeat" description="WD" evidence="3">
    <location>
        <begin position="2286"/>
        <end position="2327"/>
    </location>
</feature>
<dbReference type="InterPro" id="IPR007111">
    <property type="entry name" value="NACHT_NTPase"/>
</dbReference>
<feature type="repeat" description="WD" evidence="3">
    <location>
        <begin position="2575"/>
        <end position="2607"/>
    </location>
</feature>
<dbReference type="PROSITE" id="PS50294">
    <property type="entry name" value="WD_REPEATS_REGION"/>
    <property type="match status" value="3"/>
</dbReference>
<feature type="coiled-coil region" evidence="4">
    <location>
        <begin position="1099"/>
        <end position="1194"/>
    </location>
</feature>
<name>A0A8S1K1Q7_9CILI</name>
<reference evidence="7" key="1">
    <citation type="submission" date="2021-01" db="EMBL/GenBank/DDBJ databases">
        <authorList>
            <consortium name="Genoscope - CEA"/>
            <person name="William W."/>
        </authorList>
    </citation>
    <scope>NUCLEOTIDE SEQUENCE</scope>
</reference>
<feature type="region of interest" description="Disordered" evidence="5">
    <location>
        <begin position="2042"/>
        <end position="2062"/>
    </location>
</feature>
<dbReference type="PROSITE" id="PS00678">
    <property type="entry name" value="WD_REPEATS_1"/>
    <property type="match status" value="3"/>
</dbReference>
<feature type="domain" description="NACHT" evidence="6">
    <location>
        <begin position="1264"/>
        <end position="1438"/>
    </location>
</feature>
<evidence type="ECO:0000313" key="8">
    <source>
        <dbReference type="Proteomes" id="UP000692954"/>
    </source>
</evidence>
<evidence type="ECO:0000256" key="2">
    <source>
        <dbReference type="ARBA" id="ARBA00022737"/>
    </source>
</evidence>
<keyword evidence="2" id="KW-0677">Repeat</keyword>
<feature type="repeat" description="WD" evidence="3">
    <location>
        <begin position="2207"/>
        <end position="2241"/>
    </location>
</feature>
<dbReference type="InterPro" id="IPR001680">
    <property type="entry name" value="WD40_rpt"/>
</dbReference>
<feature type="compositionally biased region" description="Basic and acidic residues" evidence="5">
    <location>
        <begin position="2048"/>
        <end position="2062"/>
    </location>
</feature>
<dbReference type="Pfam" id="PF05729">
    <property type="entry name" value="NACHT"/>
    <property type="match status" value="1"/>
</dbReference>
<dbReference type="PANTHER" id="PTHR44129">
    <property type="entry name" value="WD REPEAT-CONTAINING PROTEIN POP1"/>
    <property type="match status" value="1"/>
</dbReference>
<dbReference type="PROSITE" id="PS50082">
    <property type="entry name" value="WD_REPEATS_2"/>
    <property type="match status" value="5"/>
</dbReference>
<keyword evidence="8" id="KW-1185">Reference proteome</keyword>
<evidence type="ECO:0000256" key="3">
    <source>
        <dbReference type="PROSITE-ProRule" id="PRU00221"/>
    </source>
</evidence>
<comment type="caution">
    <text evidence="7">The sequence shown here is derived from an EMBL/GenBank/DDBJ whole genome shotgun (WGS) entry which is preliminary data.</text>
</comment>